<reference evidence="3" key="1">
    <citation type="submission" date="2022-10" db="EMBL/GenBank/DDBJ databases">
        <title>Genome assembly of Pristionchus species.</title>
        <authorList>
            <person name="Yoshida K."/>
            <person name="Sommer R.J."/>
        </authorList>
    </citation>
    <scope>NUCLEOTIDE SEQUENCE [LARGE SCALE GENOMIC DNA]</scope>
    <source>
        <strain evidence="3">RS5460</strain>
    </source>
</reference>
<protein>
    <submittedName>
        <fullName evidence="2">Uncharacterized protein</fullName>
    </submittedName>
</protein>
<name>A0AAN5I350_9BILA</name>
<gene>
    <name evidence="2" type="ORF">PMAYCL1PPCAC_20144</name>
</gene>
<feature type="compositionally biased region" description="Basic residues" evidence="1">
    <location>
        <begin position="59"/>
        <end position="70"/>
    </location>
</feature>
<feature type="compositionally biased region" description="Basic residues" evidence="1">
    <location>
        <begin position="1"/>
        <end position="10"/>
    </location>
</feature>
<feature type="region of interest" description="Disordered" evidence="1">
    <location>
        <begin position="1"/>
        <end position="110"/>
    </location>
</feature>
<feature type="non-terminal residue" evidence="2">
    <location>
        <position position="1"/>
    </location>
</feature>
<feature type="compositionally biased region" description="Basic and acidic residues" evidence="1">
    <location>
        <begin position="34"/>
        <end position="46"/>
    </location>
</feature>
<comment type="caution">
    <text evidence="2">The sequence shown here is derived from an EMBL/GenBank/DDBJ whole genome shotgun (WGS) entry which is preliminary data.</text>
</comment>
<feature type="compositionally biased region" description="Low complexity" evidence="1">
    <location>
        <begin position="71"/>
        <end position="88"/>
    </location>
</feature>
<organism evidence="2 3">
    <name type="scientific">Pristionchus mayeri</name>
    <dbReference type="NCBI Taxonomy" id="1317129"/>
    <lineage>
        <taxon>Eukaryota</taxon>
        <taxon>Metazoa</taxon>
        <taxon>Ecdysozoa</taxon>
        <taxon>Nematoda</taxon>
        <taxon>Chromadorea</taxon>
        <taxon>Rhabditida</taxon>
        <taxon>Rhabditina</taxon>
        <taxon>Diplogasteromorpha</taxon>
        <taxon>Diplogasteroidea</taxon>
        <taxon>Neodiplogasteridae</taxon>
        <taxon>Pristionchus</taxon>
    </lineage>
</organism>
<proteinExistence type="predicted"/>
<evidence type="ECO:0000256" key="1">
    <source>
        <dbReference type="SAM" id="MobiDB-lite"/>
    </source>
</evidence>
<accession>A0AAN5I350</accession>
<evidence type="ECO:0000313" key="2">
    <source>
        <dbReference type="EMBL" id="GMR49949.1"/>
    </source>
</evidence>
<dbReference type="Proteomes" id="UP001328107">
    <property type="component" value="Unassembled WGS sequence"/>
</dbReference>
<sequence>ASRVAARPRPRTTGGGAVGAAPPRPPDALLLLGESREEREPADPRSDSGGCASEAAAKPRPRRSRPRSSIHGRSSCNVSSFSSSSSLASRRRRISRSVTCEEMARESWSKQGCACPSAELGEAGDSSRLSVLSAAQSSALATSSSSSASRLCSVVVVDVIC</sequence>
<evidence type="ECO:0000313" key="3">
    <source>
        <dbReference type="Proteomes" id="UP001328107"/>
    </source>
</evidence>
<keyword evidence="3" id="KW-1185">Reference proteome</keyword>
<dbReference type="AlphaFoldDB" id="A0AAN5I350"/>
<dbReference type="EMBL" id="BTRK01000004">
    <property type="protein sequence ID" value="GMR49949.1"/>
    <property type="molecule type" value="Genomic_DNA"/>
</dbReference>